<accession>A0ABY1PQZ2</accession>
<feature type="transmembrane region" description="Helical" evidence="7">
    <location>
        <begin position="267"/>
        <end position="292"/>
    </location>
</feature>
<name>A0ABY1PQZ2_9BACT</name>
<feature type="domain" description="Major facilitator superfamily (MFS) profile" evidence="8">
    <location>
        <begin position="17"/>
        <end position="528"/>
    </location>
</feature>
<dbReference type="InterPro" id="IPR005829">
    <property type="entry name" value="Sugar_transporter_CS"/>
</dbReference>
<feature type="transmembrane region" description="Helical" evidence="7">
    <location>
        <begin position="55"/>
        <end position="76"/>
    </location>
</feature>
<organism evidence="9 10">
    <name type="scientific">Neorhodopirellula lusitana</name>
    <dbReference type="NCBI Taxonomy" id="445327"/>
    <lineage>
        <taxon>Bacteria</taxon>
        <taxon>Pseudomonadati</taxon>
        <taxon>Planctomycetota</taxon>
        <taxon>Planctomycetia</taxon>
        <taxon>Pirellulales</taxon>
        <taxon>Pirellulaceae</taxon>
        <taxon>Neorhodopirellula</taxon>
    </lineage>
</organism>
<keyword evidence="3" id="KW-0813">Transport</keyword>
<evidence type="ECO:0000256" key="2">
    <source>
        <dbReference type="ARBA" id="ARBA00010992"/>
    </source>
</evidence>
<keyword evidence="10" id="KW-1185">Reference proteome</keyword>
<evidence type="ECO:0000259" key="8">
    <source>
        <dbReference type="PROSITE" id="PS50850"/>
    </source>
</evidence>
<feature type="transmembrane region" description="Helical" evidence="7">
    <location>
        <begin position="83"/>
        <end position="102"/>
    </location>
</feature>
<keyword evidence="5 7" id="KW-1133">Transmembrane helix</keyword>
<dbReference type="PROSITE" id="PS50850">
    <property type="entry name" value="MFS"/>
    <property type="match status" value="1"/>
</dbReference>
<feature type="transmembrane region" description="Helical" evidence="7">
    <location>
        <begin position="12"/>
        <end position="35"/>
    </location>
</feature>
<comment type="caution">
    <text evidence="9">The sequence shown here is derived from an EMBL/GenBank/DDBJ whole genome shotgun (WGS) entry which is preliminary data.</text>
</comment>
<feature type="transmembrane region" description="Helical" evidence="7">
    <location>
        <begin position="334"/>
        <end position="354"/>
    </location>
</feature>
<dbReference type="InterPro" id="IPR020846">
    <property type="entry name" value="MFS_dom"/>
</dbReference>
<feature type="transmembrane region" description="Helical" evidence="7">
    <location>
        <begin position="505"/>
        <end position="525"/>
    </location>
</feature>
<dbReference type="Pfam" id="PF00083">
    <property type="entry name" value="Sugar_tr"/>
    <property type="match status" value="2"/>
</dbReference>
<evidence type="ECO:0000313" key="10">
    <source>
        <dbReference type="Proteomes" id="UP001158067"/>
    </source>
</evidence>
<dbReference type="InterPro" id="IPR005828">
    <property type="entry name" value="MFS_sugar_transport-like"/>
</dbReference>
<dbReference type="EMBL" id="FXUG01000001">
    <property type="protein sequence ID" value="SMP41414.1"/>
    <property type="molecule type" value="Genomic_DNA"/>
</dbReference>
<comment type="similarity">
    <text evidence="2">Belongs to the major facilitator superfamily. Sugar transporter (TC 2.A.1.1) family.</text>
</comment>
<feature type="transmembrane region" description="Helical" evidence="7">
    <location>
        <begin position="304"/>
        <end position="327"/>
    </location>
</feature>
<feature type="transmembrane region" description="Helical" evidence="7">
    <location>
        <begin position="182"/>
        <end position="204"/>
    </location>
</feature>
<evidence type="ECO:0000256" key="6">
    <source>
        <dbReference type="ARBA" id="ARBA00023136"/>
    </source>
</evidence>
<dbReference type="PANTHER" id="PTHR48023">
    <property type="entry name" value="D-XYLOSE-PROTON SYMPORTER-LIKE 2"/>
    <property type="match status" value="1"/>
</dbReference>
<evidence type="ECO:0000256" key="7">
    <source>
        <dbReference type="SAM" id="Phobius"/>
    </source>
</evidence>
<dbReference type="PROSITE" id="PS00216">
    <property type="entry name" value="SUGAR_TRANSPORT_1"/>
    <property type="match status" value="1"/>
</dbReference>
<dbReference type="PRINTS" id="PR00171">
    <property type="entry name" value="SUGRTRNSPORT"/>
</dbReference>
<sequence length="543" mass="59810">MFDESDMKSYKTNALIYSTIVAMGGFLFGLDAALISGTIDYITAEFSLTPEQLGTAVSAPALGVLVALPFAGYICNQFGRKKAILLIAVLYLISAICSALAPTYWTLVAARFLGGLAFSSISLASMYIGEIAPPKLRGKLVSMTQINIVIGLSGAYFVNYLINHWATSGAPWVVNMGLDTSTWRWMLGSEVPFAIIWFGLLLTIPESPSWFVFQHRDEDAKRTLRKLMPEDEIESHVDEVRESIHKSTEDHSIKSQLREIFGKPMRLTFVIAMTIAVAQQSTGINAVLFYAQTIFKQLGIGSDAAFVQAIWVGLTSIVFTVMGLLLVDKLGRRPLIIWGMVWIIASLGICSYAFHNARYVVNEQTIAAMEAAETQDASMNGTERTALNDVDRLNALAGVEHTSDIEFKQAIRGALGKEAANKHMGTLLDASIKINAKLVLFGILSFIAAFHFSVGPVMWVLFSEIFPVSVRGIAIPFFTIVTSLTSWLVQFFFPRQLESMGMTAVFLFYAGTVFVGLVILFFTLIETKNMSIEEIQVAMRPKN</sequence>
<evidence type="ECO:0000256" key="1">
    <source>
        <dbReference type="ARBA" id="ARBA00004141"/>
    </source>
</evidence>
<feature type="transmembrane region" description="Helical" evidence="7">
    <location>
        <begin position="108"/>
        <end position="128"/>
    </location>
</feature>
<reference evidence="9 10" key="1">
    <citation type="submission" date="2017-05" db="EMBL/GenBank/DDBJ databases">
        <authorList>
            <person name="Varghese N."/>
            <person name="Submissions S."/>
        </authorList>
    </citation>
    <scope>NUCLEOTIDE SEQUENCE [LARGE SCALE GENOMIC DNA]</scope>
    <source>
        <strain evidence="9 10">DSM 25457</strain>
    </source>
</reference>
<dbReference type="Proteomes" id="UP001158067">
    <property type="component" value="Unassembled WGS sequence"/>
</dbReference>
<evidence type="ECO:0000256" key="4">
    <source>
        <dbReference type="ARBA" id="ARBA00022692"/>
    </source>
</evidence>
<comment type="subcellular location">
    <subcellularLocation>
        <location evidence="1">Membrane</location>
        <topology evidence="1">Multi-pass membrane protein</topology>
    </subcellularLocation>
</comment>
<evidence type="ECO:0000256" key="5">
    <source>
        <dbReference type="ARBA" id="ARBA00022989"/>
    </source>
</evidence>
<evidence type="ECO:0000313" key="9">
    <source>
        <dbReference type="EMBL" id="SMP41414.1"/>
    </source>
</evidence>
<dbReference type="Gene3D" id="1.20.1250.20">
    <property type="entry name" value="MFS general substrate transporter like domains"/>
    <property type="match status" value="2"/>
</dbReference>
<dbReference type="SUPFAM" id="SSF103473">
    <property type="entry name" value="MFS general substrate transporter"/>
    <property type="match status" value="1"/>
</dbReference>
<dbReference type="InterPro" id="IPR036259">
    <property type="entry name" value="MFS_trans_sf"/>
</dbReference>
<proteinExistence type="inferred from homology"/>
<protein>
    <submittedName>
        <fullName evidence="9">MFS transporter, sugar porter (SP) family</fullName>
    </submittedName>
</protein>
<evidence type="ECO:0000256" key="3">
    <source>
        <dbReference type="ARBA" id="ARBA00022448"/>
    </source>
</evidence>
<dbReference type="InterPro" id="IPR050820">
    <property type="entry name" value="MFS_Sugar_Transporter"/>
</dbReference>
<keyword evidence="4 7" id="KW-0812">Transmembrane</keyword>
<dbReference type="InterPro" id="IPR003663">
    <property type="entry name" value="Sugar/inositol_transpt"/>
</dbReference>
<dbReference type="PANTHER" id="PTHR48023:SF4">
    <property type="entry name" value="D-XYLOSE-PROTON SYMPORTER-LIKE 2"/>
    <property type="match status" value="1"/>
</dbReference>
<keyword evidence="6 7" id="KW-0472">Membrane</keyword>
<feature type="transmembrane region" description="Helical" evidence="7">
    <location>
        <begin position="473"/>
        <end position="493"/>
    </location>
</feature>
<feature type="transmembrane region" description="Helical" evidence="7">
    <location>
        <begin position="438"/>
        <end position="461"/>
    </location>
</feature>
<feature type="transmembrane region" description="Helical" evidence="7">
    <location>
        <begin position="140"/>
        <end position="162"/>
    </location>
</feature>
<gene>
    <name evidence="9" type="ORF">SAMN06265222_101578</name>
</gene>